<keyword evidence="1" id="KW-1133">Transmembrane helix</keyword>
<dbReference type="EMBL" id="CP046173">
    <property type="protein sequence ID" value="QIS18949.1"/>
    <property type="molecule type" value="Genomic_DNA"/>
</dbReference>
<sequence length="81" mass="9265">MMMWSGWGYWLTAVGILLFWTALFIGVIAVIRYTDDTRRDGSDDAPQRNPAPRHLPALRYACGEIDDEEYARRSRMPESAG</sequence>
<feature type="transmembrane region" description="Helical" evidence="1">
    <location>
        <begin position="6"/>
        <end position="31"/>
    </location>
</feature>
<protein>
    <recommendedName>
        <fullName evidence="4">SHOCT domain-containing protein</fullName>
    </recommendedName>
</protein>
<dbReference type="AlphaFoldDB" id="A0A6G9Z024"/>
<organism evidence="2 3">
    <name type="scientific">Nocardia terpenica</name>
    <dbReference type="NCBI Taxonomy" id="455432"/>
    <lineage>
        <taxon>Bacteria</taxon>
        <taxon>Bacillati</taxon>
        <taxon>Actinomycetota</taxon>
        <taxon>Actinomycetes</taxon>
        <taxon>Mycobacteriales</taxon>
        <taxon>Nocardiaceae</taxon>
        <taxon>Nocardia</taxon>
    </lineage>
</organism>
<dbReference type="Proteomes" id="UP000500953">
    <property type="component" value="Chromosome"/>
</dbReference>
<evidence type="ECO:0000313" key="2">
    <source>
        <dbReference type="EMBL" id="QIS18949.1"/>
    </source>
</evidence>
<name>A0A6G9Z024_9NOCA</name>
<evidence type="ECO:0000256" key="1">
    <source>
        <dbReference type="SAM" id="Phobius"/>
    </source>
</evidence>
<accession>A0A6G9Z024</accession>
<proteinExistence type="predicted"/>
<dbReference type="RefSeq" id="WP_167486261.1">
    <property type="nucleotide sequence ID" value="NZ_CP046173.1"/>
</dbReference>
<reference evidence="2 3" key="1">
    <citation type="journal article" date="2019" name="ACS Chem. Biol.">
        <title>Identification and Mobilization of a Cryptic Antibiotic Biosynthesis Gene Locus from a Human-Pathogenic Nocardia Isolate.</title>
        <authorList>
            <person name="Herisse M."/>
            <person name="Ishida K."/>
            <person name="Porter J.L."/>
            <person name="Howden B."/>
            <person name="Hertweck C."/>
            <person name="Stinear T.P."/>
            <person name="Pidot S.J."/>
        </authorList>
    </citation>
    <scope>NUCLEOTIDE SEQUENCE [LARGE SCALE GENOMIC DNA]</scope>
    <source>
        <strain evidence="2 3">AUSMDU00012715</strain>
    </source>
</reference>
<keyword evidence="1" id="KW-0472">Membrane</keyword>
<evidence type="ECO:0008006" key="4">
    <source>
        <dbReference type="Google" id="ProtNLM"/>
    </source>
</evidence>
<evidence type="ECO:0000313" key="3">
    <source>
        <dbReference type="Proteomes" id="UP000500953"/>
    </source>
</evidence>
<keyword evidence="1" id="KW-0812">Transmembrane</keyword>
<gene>
    <name evidence="2" type="ORF">F6W96_12205</name>
</gene>